<dbReference type="Pfam" id="PF03328">
    <property type="entry name" value="HpcH_HpaI"/>
    <property type="match status" value="1"/>
</dbReference>
<sequence>MDRAAGISALRDRLAAGGASVGSWMHFRDPSVAEVMGRAGYDWVALDLEHGHFSRAQLPDLFRALELGGTLPLTRLSVGSADECKSVLDAGAAGVIVPMVDSADRLEQIRSACRWPAAGTRGVSFSRANMFGKDFEAYRVEAHAPFLVAMIEHVDALSE</sequence>
<dbReference type="PANTHER" id="PTHR30502">
    <property type="entry name" value="2-KETO-3-DEOXY-L-RHAMNONATE ALDOLASE"/>
    <property type="match status" value="1"/>
</dbReference>
<evidence type="ECO:0000259" key="4">
    <source>
        <dbReference type="Pfam" id="PF03328"/>
    </source>
</evidence>
<organism evidence="5">
    <name type="scientific">marine metagenome</name>
    <dbReference type="NCBI Taxonomy" id="408172"/>
    <lineage>
        <taxon>unclassified sequences</taxon>
        <taxon>metagenomes</taxon>
        <taxon>ecological metagenomes</taxon>
    </lineage>
</organism>
<feature type="domain" description="HpcH/HpaI aldolase/citrate lyase" evidence="4">
    <location>
        <begin position="22"/>
        <end position="154"/>
    </location>
</feature>
<keyword evidence="3" id="KW-0456">Lyase</keyword>
<dbReference type="SUPFAM" id="SSF51621">
    <property type="entry name" value="Phosphoenolpyruvate/pyruvate domain"/>
    <property type="match status" value="1"/>
</dbReference>
<dbReference type="InterPro" id="IPR015813">
    <property type="entry name" value="Pyrv/PenolPyrv_kinase-like_dom"/>
</dbReference>
<dbReference type="InterPro" id="IPR005000">
    <property type="entry name" value="Aldolase/citrate-lyase_domain"/>
</dbReference>
<dbReference type="InterPro" id="IPR040442">
    <property type="entry name" value="Pyrv_kinase-like_dom_sf"/>
</dbReference>
<dbReference type="GO" id="GO:0046872">
    <property type="term" value="F:metal ion binding"/>
    <property type="evidence" value="ECO:0007669"/>
    <property type="project" value="UniProtKB-KW"/>
</dbReference>
<comment type="similarity">
    <text evidence="1">Belongs to the HpcH/HpaI aldolase family.</text>
</comment>
<dbReference type="PANTHER" id="PTHR30502:SF0">
    <property type="entry name" value="PHOSPHOENOLPYRUVATE CARBOXYLASE FAMILY PROTEIN"/>
    <property type="match status" value="1"/>
</dbReference>
<dbReference type="InterPro" id="IPR050251">
    <property type="entry name" value="HpcH-HpaI_aldolase"/>
</dbReference>
<proteinExistence type="inferred from homology"/>
<keyword evidence="2" id="KW-0479">Metal-binding</keyword>
<evidence type="ECO:0000256" key="1">
    <source>
        <dbReference type="ARBA" id="ARBA00005568"/>
    </source>
</evidence>
<dbReference type="EMBL" id="UINC01130966">
    <property type="protein sequence ID" value="SVD12378.1"/>
    <property type="molecule type" value="Genomic_DNA"/>
</dbReference>
<name>A0A382ST82_9ZZZZ</name>
<evidence type="ECO:0000313" key="5">
    <source>
        <dbReference type="EMBL" id="SVD12378.1"/>
    </source>
</evidence>
<dbReference type="Gene3D" id="3.20.20.60">
    <property type="entry name" value="Phosphoenolpyruvate-binding domains"/>
    <property type="match status" value="1"/>
</dbReference>
<evidence type="ECO:0000256" key="2">
    <source>
        <dbReference type="ARBA" id="ARBA00022723"/>
    </source>
</evidence>
<gene>
    <name evidence="5" type="ORF">METZ01_LOCUS365232</name>
</gene>
<evidence type="ECO:0000256" key="3">
    <source>
        <dbReference type="ARBA" id="ARBA00023239"/>
    </source>
</evidence>
<dbReference type="GO" id="GO:0005737">
    <property type="term" value="C:cytoplasm"/>
    <property type="evidence" value="ECO:0007669"/>
    <property type="project" value="TreeGrafter"/>
</dbReference>
<accession>A0A382ST82</accession>
<feature type="non-terminal residue" evidence="5">
    <location>
        <position position="159"/>
    </location>
</feature>
<protein>
    <recommendedName>
        <fullName evidence="4">HpcH/HpaI aldolase/citrate lyase domain-containing protein</fullName>
    </recommendedName>
</protein>
<dbReference type="GO" id="GO:0016832">
    <property type="term" value="F:aldehyde-lyase activity"/>
    <property type="evidence" value="ECO:0007669"/>
    <property type="project" value="TreeGrafter"/>
</dbReference>
<reference evidence="5" key="1">
    <citation type="submission" date="2018-05" db="EMBL/GenBank/DDBJ databases">
        <authorList>
            <person name="Lanie J.A."/>
            <person name="Ng W.-L."/>
            <person name="Kazmierczak K.M."/>
            <person name="Andrzejewski T.M."/>
            <person name="Davidsen T.M."/>
            <person name="Wayne K.J."/>
            <person name="Tettelin H."/>
            <person name="Glass J.I."/>
            <person name="Rusch D."/>
            <person name="Podicherti R."/>
            <person name="Tsui H.-C.T."/>
            <person name="Winkler M.E."/>
        </authorList>
    </citation>
    <scope>NUCLEOTIDE SEQUENCE</scope>
</reference>
<dbReference type="AlphaFoldDB" id="A0A382ST82"/>